<dbReference type="EMBL" id="CP004373">
    <property type="protein sequence ID" value="AHK70272.1"/>
    <property type="molecule type" value="Genomic_DNA"/>
</dbReference>
<evidence type="ECO:0008006" key="4">
    <source>
        <dbReference type="Google" id="ProtNLM"/>
    </source>
</evidence>
<dbReference type="CDD" id="cd10936">
    <property type="entry name" value="CE4_DAC2"/>
    <property type="match status" value="1"/>
</dbReference>
<reference evidence="2 3" key="1">
    <citation type="journal article" date="2015" name="Appl. Microbiol. Biotechnol.">
        <title>The consequence of an additional NADH dehydrogenase paralog on the growth of Gluconobacter oxydans DSM3504.</title>
        <authorList>
            <person name="Kostner D."/>
            <person name="Luchterhand B."/>
            <person name="Junker A."/>
            <person name="Volland S."/>
            <person name="Daniel R."/>
            <person name="Buchs J."/>
            <person name="Liebl W."/>
            <person name="Ehrenreich A."/>
        </authorList>
    </citation>
    <scope>NUCLEOTIDE SEQUENCE [LARGE SCALE GENOMIC DNA]</scope>
    <source>
        <strain evidence="2">DSM 3504</strain>
    </source>
</reference>
<dbReference type="SUPFAM" id="SSF88713">
    <property type="entry name" value="Glycoside hydrolase/deacetylase"/>
    <property type="match status" value="1"/>
</dbReference>
<dbReference type="Pfam" id="PF04748">
    <property type="entry name" value="Polysacc_deac_2"/>
    <property type="match status" value="1"/>
</dbReference>
<organism evidence="2 3">
    <name type="scientific">Gluconobacter oxydans DSM 3504</name>
    <dbReference type="NCBI Taxonomy" id="1288313"/>
    <lineage>
        <taxon>Bacteria</taxon>
        <taxon>Pseudomonadati</taxon>
        <taxon>Pseudomonadota</taxon>
        <taxon>Alphaproteobacteria</taxon>
        <taxon>Acetobacterales</taxon>
        <taxon>Acetobacteraceae</taxon>
        <taxon>Gluconobacter</taxon>
    </lineage>
</organism>
<dbReference type="KEGG" id="goy:GLS_c03550"/>
<feature type="region of interest" description="Disordered" evidence="1">
    <location>
        <begin position="262"/>
        <end position="281"/>
    </location>
</feature>
<sequence>MTRTSRIVQNRPASSRPGLWQRLPVIGRLLIAFWAVLLAGGAGAAAFLWHQQKPAVLAKVTPQSKPLLPAQPTSPANSSIVSTPAPKETTVAAAGAQASAALVVAKPADMALPTAAPTIPAKAVPPSPAGSSTAVTQQALPPVGSSIASPSPQASAPLPTDKTAIAIVLQGFGYSDALTYDLLSRIPAPVAVGISPYVSNIRDIIARAHASHREVYVTLPMQSAHPERVDEGPHALGYGNSAADDQRELEWCLSRAAGAEGLTDASENGDDQPGGGYATSPDFSPIASAISSKGLLYLAGSAQDGRRTRGMTATAWIDGDTDAATLDSRLAALLPQDGKPAKILLMVGPITPVMIDRLANWLKAPAAQNFVVVPPSAFADSGISNDQAANLSPSNPVAPL</sequence>
<dbReference type="InterPro" id="IPR011330">
    <property type="entry name" value="Glyco_hydro/deAcase_b/a-brl"/>
</dbReference>
<dbReference type="Proteomes" id="UP000031656">
    <property type="component" value="Chromosome"/>
</dbReference>
<dbReference type="HOGENOM" id="CLU_065088_0_0_5"/>
<dbReference type="AlphaFoldDB" id="A0A067Z2K3"/>
<evidence type="ECO:0000256" key="1">
    <source>
        <dbReference type="SAM" id="MobiDB-lite"/>
    </source>
</evidence>
<gene>
    <name evidence="2" type="ORF">GLS_c03550</name>
</gene>
<protein>
    <recommendedName>
        <fullName evidence="4">Divergent polysaccharide deacetylase family protein</fullName>
    </recommendedName>
</protein>
<evidence type="ECO:0000313" key="3">
    <source>
        <dbReference type="Proteomes" id="UP000031656"/>
    </source>
</evidence>
<dbReference type="Gene3D" id="3.20.20.370">
    <property type="entry name" value="Glycoside hydrolase/deacetylase"/>
    <property type="match status" value="1"/>
</dbReference>
<name>A0A067Z2K3_GLUOY</name>
<accession>A0A067Z2K3</accession>
<proteinExistence type="predicted"/>
<evidence type="ECO:0000313" key="2">
    <source>
        <dbReference type="EMBL" id="AHK70272.1"/>
    </source>
</evidence>
<dbReference type="InterPro" id="IPR006837">
    <property type="entry name" value="Divergent_DAC"/>
</dbReference>
<dbReference type="GO" id="GO:0005975">
    <property type="term" value="P:carbohydrate metabolic process"/>
    <property type="evidence" value="ECO:0007669"/>
    <property type="project" value="InterPro"/>
</dbReference>